<dbReference type="AlphaFoldDB" id="A0A4U1CUY0"/>
<evidence type="ECO:0000259" key="2">
    <source>
        <dbReference type="Pfam" id="PF14028"/>
    </source>
</evidence>
<dbReference type="Pfam" id="PF04738">
    <property type="entry name" value="Lant_dehydr_N"/>
    <property type="match status" value="2"/>
</dbReference>
<dbReference type="EMBL" id="SWBR01000002">
    <property type="protein sequence ID" value="TKC09959.1"/>
    <property type="molecule type" value="Genomic_DNA"/>
</dbReference>
<dbReference type="Proteomes" id="UP000309488">
    <property type="component" value="Unassembled WGS sequence"/>
</dbReference>
<accession>A0A4U1CUY0</accession>
<evidence type="ECO:0000313" key="4">
    <source>
        <dbReference type="Proteomes" id="UP000309488"/>
    </source>
</evidence>
<reference evidence="3 4" key="1">
    <citation type="submission" date="2019-04" db="EMBL/GenBank/DDBJ databases">
        <title>Pedobacter sp. RP-3-22 sp. nov., isolated from Arctic soil.</title>
        <authorList>
            <person name="Dahal R.H."/>
            <person name="Kim D.-U."/>
        </authorList>
    </citation>
    <scope>NUCLEOTIDE SEQUENCE [LARGE SCALE GENOMIC DNA]</scope>
    <source>
        <strain evidence="3 4">RP-3-22</strain>
    </source>
</reference>
<proteinExistence type="predicted"/>
<dbReference type="NCBIfam" id="TIGR03891">
    <property type="entry name" value="thiopep_ocin"/>
    <property type="match status" value="1"/>
</dbReference>
<dbReference type="Pfam" id="PF14028">
    <property type="entry name" value="Lant_dehydr_C"/>
    <property type="match status" value="1"/>
</dbReference>
<name>A0A4U1CUY0_9SPHI</name>
<protein>
    <recommendedName>
        <fullName evidence="5">Lantibiotic dehydratase</fullName>
    </recommendedName>
</protein>
<evidence type="ECO:0000313" key="3">
    <source>
        <dbReference type="EMBL" id="TKC09959.1"/>
    </source>
</evidence>
<feature type="domain" description="Lantibiotic dehydratase N-terminal" evidence="1">
    <location>
        <begin position="60"/>
        <end position="246"/>
    </location>
</feature>
<dbReference type="InterPro" id="IPR006827">
    <property type="entry name" value="Lant_deHydtase_N"/>
</dbReference>
<organism evidence="3 4">
    <name type="scientific">Pedobacter polaris</name>
    <dbReference type="NCBI Taxonomy" id="2571273"/>
    <lineage>
        <taxon>Bacteria</taxon>
        <taxon>Pseudomonadati</taxon>
        <taxon>Bacteroidota</taxon>
        <taxon>Sphingobacteriia</taxon>
        <taxon>Sphingobacteriales</taxon>
        <taxon>Sphingobacteriaceae</taxon>
        <taxon>Pedobacter</taxon>
    </lineage>
</organism>
<feature type="domain" description="Thiopeptide-type bacteriocin biosynthesis" evidence="2">
    <location>
        <begin position="685"/>
        <end position="933"/>
    </location>
</feature>
<sequence>MVFIDVVHFYANISKIKIYHNLYFMKIIPLDKIICRTPAFGINQTIEEVWEELKLKIEESSPGFHSVIKTLKTSELNQLDEKAKYTIWKYFNRAKFRSTPFGSFAAILNVKLSFAETKNLVITKDMFQHHWINWDQKENYLNNNVSNINYICSNSSIYLVEDEIRYLKTSADTFELAAVTALPELNTILLNCKIKTSLGSIYELMKNVFNMDKRSTKHLLQQLVDLQLLHTDLQANITGEDYFTKLQIAYPKQARNYIIAERALLQGHFDGKLLKSLPEMIAFFTKCFKVPQNTDLSNFKSEFVKRFEHKEMSLAQLMDPEIGIGYGNLAQLSGTDILVDEIKNLKGNILEKQINYGKLQQFLLKKMLANVTIDLNEFEVEEKGNSMLPNTFSLIFHLYHGKPVLAHTGGSTANALLGRFTIVNQEFENDARAIADLEMNANSNVLFFDIAYQAENKVDNVNRRKQLYPYELPILTWSDTNNPLDLNDILVAVEQNEVILKSKSLGKRLIPRIPSAYNYTRSDLAVYRFLCDIQCQGLLTSFNFKLQDFFPGLVYYPRVNFKEIIISPAMWLLPSSALNDITSISNWLAAQHIDKIFKVGYADQSLSFDPKKKEDLWALLNYSKQQDEIYITEALLAEVDYIKDEENNLYSPQYIVNYYHQDRVYNPSSPKPNEPVQFYLPGSEWLYFEIYCHPAKSNSILLGLIRNYLNINKIHLKKWFYIRYTDPKPHIRLRLHLKNTNLGFILIQALQKLVEPEMQKGLITDFKLQTYHKENQRYGSKKIDLIEQFFKEDSIYALFLVKHSTSDYQLMINATHVVKELCELCFETLEEQISFVKKMAKSFAEEMNLEATSFKKINTNFNQLKGNLAKEIIQRPIGINKKWKNLFSKLMVSCEDQAVKQTLLADLIHMHINRLFLADQRIYETIIYHYLIRILHTKLAISTV</sequence>
<dbReference type="OrthoDB" id="1273722at2"/>
<keyword evidence="4" id="KW-1185">Reference proteome</keyword>
<gene>
    <name evidence="3" type="ORF">FA048_07040</name>
</gene>
<feature type="domain" description="Lantibiotic dehydratase N-terminal" evidence="1">
    <location>
        <begin position="291"/>
        <end position="615"/>
    </location>
</feature>
<dbReference type="InterPro" id="IPR023809">
    <property type="entry name" value="Thiopep_bacteriocin_synth_dom"/>
</dbReference>
<evidence type="ECO:0008006" key="5">
    <source>
        <dbReference type="Google" id="ProtNLM"/>
    </source>
</evidence>
<comment type="caution">
    <text evidence="3">The sequence shown here is derived from an EMBL/GenBank/DDBJ whole genome shotgun (WGS) entry which is preliminary data.</text>
</comment>
<evidence type="ECO:0000259" key="1">
    <source>
        <dbReference type="Pfam" id="PF04738"/>
    </source>
</evidence>